<dbReference type="Proteomes" id="UP000789570">
    <property type="component" value="Unassembled WGS sequence"/>
</dbReference>
<gene>
    <name evidence="1" type="ORF">FCALED_LOCUS7741</name>
</gene>
<protein>
    <submittedName>
        <fullName evidence="1">17774_t:CDS:1</fullName>
    </submittedName>
</protein>
<dbReference type="AlphaFoldDB" id="A0A9N9C252"/>
<dbReference type="EMBL" id="CAJVPQ010002112">
    <property type="protein sequence ID" value="CAG8583904.1"/>
    <property type="molecule type" value="Genomic_DNA"/>
</dbReference>
<keyword evidence="2" id="KW-1185">Reference proteome</keyword>
<sequence>MYFPLQPVDLLDQKQFPDLHLILGGKLKELAEVETPLGLLN</sequence>
<name>A0A9N9C252_9GLOM</name>
<accession>A0A9N9C252</accession>
<dbReference type="OrthoDB" id="2441989at2759"/>
<organism evidence="1 2">
    <name type="scientific">Funneliformis caledonium</name>
    <dbReference type="NCBI Taxonomy" id="1117310"/>
    <lineage>
        <taxon>Eukaryota</taxon>
        <taxon>Fungi</taxon>
        <taxon>Fungi incertae sedis</taxon>
        <taxon>Mucoromycota</taxon>
        <taxon>Glomeromycotina</taxon>
        <taxon>Glomeromycetes</taxon>
        <taxon>Glomerales</taxon>
        <taxon>Glomeraceae</taxon>
        <taxon>Funneliformis</taxon>
    </lineage>
</organism>
<comment type="caution">
    <text evidence="1">The sequence shown here is derived from an EMBL/GenBank/DDBJ whole genome shotgun (WGS) entry which is preliminary data.</text>
</comment>
<evidence type="ECO:0000313" key="2">
    <source>
        <dbReference type="Proteomes" id="UP000789570"/>
    </source>
</evidence>
<reference evidence="1" key="1">
    <citation type="submission" date="2021-06" db="EMBL/GenBank/DDBJ databases">
        <authorList>
            <person name="Kallberg Y."/>
            <person name="Tangrot J."/>
            <person name="Rosling A."/>
        </authorList>
    </citation>
    <scope>NUCLEOTIDE SEQUENCE</scope>
    <source>
        <strain evidence="1">UK204</strain>
    </source>
</reference>
<evidence type="ECO:0000313" key="1">
    <source>
        <dbReference type="EMBL" id="CAG8583904.1"/>
    </source>
</evidence>
<proteinExistence type="predicted"/>